<dbReference type="EMBL" id="JARKIE010000165">
    <property type="protein sequence ID" value="KAJ7672867.1"/>
    <property type="molecule type" value="Genomic_DNA"/>
</dbReference>
<feature type="region of interest" description="Disordered" evidence="2">
    <location>
        <begin position="255"/>
        <end position="301"/>
    </location>
</feature>
<evidence type="ECO:0000256" key="2">
    <source>
        <dbReference type="SAM" id="MobiDB-lite"/>
    </source>
</evidence>
<reference evidence="4" key="1">
    <citation type="submission" date="2023-03" db="EMBL/GenBank/DDBJ databases">
        <title>Massive genome expansion in bonnet fungi (Mycena s.s.) driven by repeated elements and novel gene families across ecological guilds.</title>
        <authorList>
            <consortium name="Lawrence Berkeley National Laboratory"/>
            <person name="Harder C.B."/>
            <person name="Miyauchi S."/>
            <person name="Viragh M."/>
            <person name="Kuo A."/>
            <person name="Thoen E."/>
            <person name="Andreopoulos B."/>
            <person name="Lu D."/>
            <person name="Skrede I."/>
            <person name="Drula E."/>
            <person name="Henrissat B."/>
            <person name="Morin E."/>
            <person name="Kohler A."/>
            <person name="Barry K."/>
            <person name="LaButti K."/>
            <person name="Morin E."/>
            <person name="Salamov A."/>
            <person name="Lipzen A."/>
            <person name="Mereny Z."/>
            <person name="Hegedus B."/>
            <person name="Baldrian P."/>
            <person name="Stursova M."/>
            <person name="Weitz H."/>
            <person name="Taylor A."/>
            <person name="Grigoriev I.V."/>
            <person name="Nagy L.G."/>
            <person name="Martin F."/>
            <person name="Kauserud H."/>
        </authorList>
    </citation>
    <scope>NUCLEOTIDE SEQUENCE</scope>
    <source>
        <strain evidence="4">CBHHK067</strain>
    </source>
</reference>
<dbReference type="PANTHER" id="PTHR10281:SF76">
    <property type="entry name" value="CALCUTTA CUP-RELATED"/>
    <property type="match status" value="1"/>
</dbReference>
<dbReference type="InterPro" id="IPR036400">
    <property type="entry name" value="Cyt_B5-like_heme/steroid_sf"/>
</dbReference>
<feature type="compositionally biased region" description="Basic and acidic residues" evidence="2">
    <location>
        <begin position="267"/>
        <end position="301"/>
    </location>
</feature>
<evidence type="ECO:0000259" key="3">
    <source>
        <dbReference type="SMART" id="SM01117"/>
    </source>
</evidence>
<comment type="similarity">
    <text evidence="1">Belongs to the cytochrome b5 family. MAPR subfamily.</text>
</comment>
<name>A0AAD7D1X7_MYCRO</name>
<evidence type="ECO:0000256" key="1">
    <source>
        <dbReference type="ARBA" id="ARBA00038357"/>
    </source>
</evidence>
<proteinExistence type="inferred from homology"/>
<protein>
    <submittedName>
        <fullName evidence="4">Cytochrome b5</fullName>
    </submittedName>
</protein>
<dbReference type="SMART" id="SM01117">
    <property type="entry name" value="Cyt-b5"/>
    <property type="match status" value="1"/>
</dbReference>
<comment type="caution">
    <text evidence="4">The sequence shown here is derived from an EMBL/GenBank/DDBJ whole genome shotgun (WGS) entry which is preliminary data.</text>
</comment>
<dbReference type="SUPFAM" id="SSF55856">
    <property type="entry name" value="Cytochrome b5-like heme/steroid binding domain"/>
    <property type="match status" value="1"/>
</dbReference>
<dbReference type="Gene3D" id="3.10.120.10">
    <property type="entry name" value="Cytochrome b5-like heme/steroid binding domain"/>
    <property type="match status" value="1"/>
</dbReference>
<sequence>MGGLTGQEPDRYVAPADGASCPRSRVLPQLTGVYLVCCAEPKVKDPAIPDRMVSAKSANQPFLAHKEYRDRQAALHDAWVEKKKIRDAKIARGEPVGPLERDPTEPREVGVLGLLKFLLYSTIFLALAGKFVTGSYTWEYETRWLQLKTLWPTDQRLFSEKVLREYNGGTSRPTYLAIDSDVYDVSTGKAYQPGGSYHFMAGIDAARAFGTGCFETHRTHDLRGLTPEEYQGVQHWKKFFANHKDYTKVGRVSHPPIDPASPIPVHCDAKKQAKIDEQQREATKKKAAPEPVHNQKSEDEL</sequence>
<feature type="domain" description="Cytochrome b5 heme-binding" evidence="3">
    <location>
        <begin position="158"/>
        <end position="253"/>
    </location>
</feature>
<dbReference type="Proteomes" id="UP001221757">
    <property type="component" value="Unassembled WGS sequence"/>
</dbReference>
<dbReference type="AlphaFoldDB" id="A0AAD7D1X7"/>
<evidence type="ECO:0000313" key="4">
    <source>
        <dbReference type="EMBL" id="KAJ7672867.1"/>
    </source>
</evidence>
<organism evidence="4 5">
    <name type="scientific">Mycena rosella</name>
    <name type="common">Pink bonnet</name>
    <name type="synonym">Agaricus rosellus</name>
    <dbReference type="NCBI Taxonomy" id="1033263"/>
    <lineage>
        <taxon>Eukaryota</taxon>
        <taxon>Fungi</taxon>
        <taxon>Dikarya</taxon>
        <taxon>Basidiomycota</taxon>
        <taxon>Agaricomycotina</taxon>
        <taxon>Agaricomycetes</taxon>
        <taxon>Agaricomycetidae</taxon>
        <taxon>Agaricales</taxon>
        <taxon>Marasmiineae</taxon>
        <taxon>Mycenaceae</taxon>
        <taxon>Mycena</taxon>
    </lineage>
</organism>
<gene>
    <name evidence="4" type="ORF">B0H17DRAFT_947334</name>
</gene>
<dbReference type="GO" id="GO:0016020">
    <property type="term" value="C:membrane"/>
    <property type="evidence" value="ECO:0007669"/>
    <property type="project" value="TreeGrafter"/>
</dbReference>
<keyword evidence="5" id="KW-1185">Reference proteome</keyword>
<dbReference type="GO" id="GO:0012505">
    <property type="term" value="C:endomembrane system"/>
    <property type="evidence" value="ECO:0007669"/>
    <property type="project" value="TreeGrafter"/>
</dbReference>
<dbReference type="PANTHER" id="PTHR10281">
    <property type="entry name" value="MEMBRANE-ASSOCIATED PROGESTERONE RECEPTOR COMPONENT-RELATED"/>
    <property type="match status" value="1"/>
</dbReference>
<accession>A0AAD7D1X7</accession>
<dbReference type="InterPro" id="IPR050577">
    <property type="entry name" value="MAPR/NEUFC/NENF-like"/>
</dbReference>
<dbReference type="InterPro" id="IPR001199">
    <property type="entry name" value="Cyt_B5-like_heme/steroid-bd"/>
</dbReference>
<evidence type="ECO:0000313" key="5">
    <source>
        <dbReference type="Proteomes" id="UP001221757"/>
    </source>
</evidence>
<dbReference type="Pfam" id="PF00173">
    <property type="entry name" value="Cyt-b5"/>
    <property type="match status" value="1"/>
</dbReference>